<sequence>MDLQDEFNVKRLTSHHNKNLTPNDFDIFLLDIVNDSGFNSTLEFFNIFKKHFPLSNYISRRTFNRYFLESRIRQKQELKETKLRITTSKNKPRIGFFTVKRIKAK</sequence>
<evidence type="ECO:0000313" key="1">
    <source>
        <dbReference type="EMBL" id="TCM62275.1"/>
    </source>
</evidence>
<evidence type="ECO:0000313" key="2">
    <source>
        <dbReference type="Proteomes" id="UP000294963"/>
    </source>
</evidence>
<keyword evidence="2" id="KW-1185">Reference proteome</keyword>
<dbReference type="AlphaFoldDB" id="A0A4R1XKP8"/>
<reference evidence="1 2" key="1">
    <citation type="submission" date="2019-03" db="EMBL/GenBank/DDBJ databases">
        <title>Genomic analyses of the natural microbiome of Caenorhabditis elegans.</title>
        <authorList>
            <person name="Samuel B."/>
        </authorList>
    </citation>
    <scope>NUCLEOTIDE SEQUENCE [LARGE SCALE GENOMIC DNA]</scope>
    <source>
        <strain evidence="1 2">JUb89</strain>
    </source>
</reference>
<organism evidence="1 2">
    <name type="scientific">Acinetobacter calcoaceticus</name>
    <dbReference type="NCBI Taxonomy" id="471"/>
    <lineage>
        <taxon>Bacteria</taxon>
        <taxon>Pseudomonadati</taxon>
        <taxon>Pseudomonadota</taxon>
        <taxon>Gammaproteobacteria</taxon>
        <taxon>Moraxellales</taxon>
        <taxon>Moraxellaceae</taxon>
        <taxon>Acinetobacter</taxon>
        <taxon>Acinetobacter calcoaceticus/baumannii complex</taxon>
    </lineage>
</organism>
<name>A0A4R1XKP8_ACICA</name>
<gene>
    <name evidence="1" type="ORF">EC844_1252</name>
</gene>
<proteinExistence type="predicted"/>
<dbReference type="EMBL" id="SLVJ01000025">
    <property type="protein sequence ID" value="TCM62275.1"/>
    <property type="molecule type" value="Genomic_DNA"/>
</dbReference>
<comment type="caution">
    <text evidence="1">The sequence shown here is derived from an EMBL/GenBank/DDBJ whole genome shotgun (WGS) entry which is preliminary data.</text>
</comment>
<protein>
    <submittedName>
        <fullName evidence="1">Uncharacterized protein</fullName>
    </submittedName>
</protein>
<dbReference type="Proteomes" id="UP000294963">
    <property type="component" value="Unassembled WGS sequence"/>
</dbReference>
<accession>A0A4R1XKP8</accession>